<sequence>MNFKYKLFASIFNFFSFFTSEKKIRNNKNVSFIMDEIDEISLNSNLSYIKRELDNRDNFKYNYIYKSSYSFDKSKSFKDKFKKFFYLLNFFFIKTYKLSKSHFVFLNDNFFPIAYMNFKDNIKIIQLWHAPGAFKKFGFHTTDDNNIKELLKMSGSKIDHLIVTSSNISEIYQKAFQVDEKKILPFGIPRIDYYFDKNNINPDNVRNIRTKFEEKYPEVKGKKIVLYAPTFRENKSLNDKITVNFDGNLFKSNLGDEYFLIFKSHPKYNISTVKNSIDISKHDNVQEILLISDILITDYSSIMIEFAVLLKPIIFYPFDLEYYISNERGFYFEYNDVPGPIANDTNEIIEIIKNNNFDIDKIKKFVFRNYDYLDDKSSKRIVDYILSEN</sequence>
<dbReference type="AlphaFoldDB" id="A0A644UUZ4"/>
<accession>A0A644UUZ4</accession>
<protein>
    <submittedName>
        <fullName evidence="7">Uncharacterized protein</fullName>
    </submittedName>
</protein>
<dbReference type="InterPro" id="IPR007554">
    <property type="entry name" value="Glycerophosphate_synth"/>
</dbReference>
<evidence type="ECO:0000256" key="3">
    <source>
        <dbReference type="ARBA" id="ARBA00022475"/>
    </source>
</evidence>
<dbReference type="Gene3D" id="3.40.50.11820">
    <property type="match status" value="1"/>
</dbReference>
<evidence type="ECO:0000256" key="5">
    <source>
        <dbReference type="ARBA" id="ARBA00022944"/>
    </source>
</evidence>
<dbReference type="GO" id="GO:0019350">
    <property type="term" value="P:teichoic acid biosynthetic process"/>
    <property type="evidence" value="ECO:0007669"/>
    <property type="project" value="UniProtKB-KW"/>
</dbReference>
<keyword evidence="6" id="KW-0472">Membrane</keyword>
<dbReference type="EMBL" id="VSSQ01000169">
    <property type="protein sequence ID" value="MPL82908.1"/>
    <property type="molecule type" value="Genomic_DNA"/>
</dbReference>
<comment type="subcellular location">
    <subcellularLocation>
        <location evidence="1">Cell membrane</location>
        <topology evidence="1">Peripheral membrane protein</topology>
    </subcellularLocation>
</comment>
<comment type="similarity">
    <text evidence="2">Belongs to the CDP-glycerol glycerophosphotransferase family.</text>
</comment>
<dbReference type="GO" id="GO:0005886">
    <property type="term" value="C:plasma membrane"/>
    <property type="evidence" value="ECO:0007669"/>
    <property type="project" value="UniProtKB-SubCell"/>
</dbReference>
<name>A0A644UUZ4_9ZZZZ</name>
<organism evidence="7">
    <name type="scientific">bioreactor metagenome</name>
    <dbReference type="NCBI Taxonomy" id="1076179"/>
    <lineage>
        <taxon>unclassified sequences</taxon>
        <taxon>metagenomes</taxon>
        <taxon>ecological metagenomes</taxon>
    </lineage>
</organism>
<proteinExistence type="inferred from homology"/>
<dbReference type="InterPro" id="IPR043148">
    <property type="entry name" value="TagF_C"/>
</dbReference>
<dbReference type="InterPro" id="IPR051612">
    <property type="entry name" value="Teichoic_Acid_Biosynth"/>
</dbReference>
<dbReference type="SUPFAM" id="SSF53756">
    <property type="entry name" value="UDP-Glycosyltransferase/glycogen phosphorylase"/>
    <property type="match status" value="1"/>
</dbReference>
<keyword evidence="5" id="KW-0777">Teichoic acid biosynthesis</keyword>
<dbReference type="PANTHER" id="PTHR37316">
    <property type="entry name" value="TEICHOIC ACID GLYCEROL-PHOSPHATE PRIMASE"/>
    <property type="match status" value="1"/>
</dbReference>
<evidence type="ECO:0000256" key="1">
    <source>
        <dbReference type="ARBA" id="ARBA00004202"/>
    </source>
</evidence>
<comment type="caution">
    <text evidence="7">The sequence shown here is derived from an EMBL/GenBank/DDBJ whole genome shotgun (WGS) entry which is preliminary data.</text>
</comment>
<evidence type="ECO:0000313" key="7">
    <source>
        <dbReference type="EMBL" id="MPL82908.1"/>
    </source>
</evidence>
<dbReference type="GO" id="GO:0047355">
    <property type="term" value="F:CDP-glycerol glycerophosphotransferase activity"/>
    <property type="evidence" value="ECO:0007669"/>
    <property type="project" value="InterPro"/>
</dbReference>
<keyword evidence="4" id="KW-0808">Transferase</keyword>
<dbReference type="InterPro" id="IPR043149">
    <property type="entry name" value="TagF_N"/>
</dbReference>
<dbReference type="Pfam" id="PF04464">
    <property type="entry name" value="Glyphos_transf"/>
    <property type="match status" value="1"/>
</dbReference>
<gene>
    <name evidence="7" type="ORF">SDC9_28857</name>
</gene>
<reference evidence="7" key="1">
    <citation type="submission" date="2019-08" db="EMBL/GenBank/DDBJ databases">
        <authorList>
            <person name="Kucharzyk K."/>
            <person name="Murdoch R.W."/>
            <person name="Higgins S."/>
            <person name="Loffler F."/>
        </authorList>
    </citation>
    <scope>NUCLEOTIDE SEQUENCE</scope>
</reference>
<evidence type="ECO:0000256" key="2">
    <source>
        <dbReference type="ARBA" id="ARBA00010488"/>
    </source>
</evidence>
<keyword evidence="3" id="KW-1003">Cell membrane</keyword>
<dbReference type="Gene3D" id="3.40.50.12580">
    <property type="match status" value="1"/>
</dbReference>
<dbReference type="PANTHER" id="PTHR37316:SF2">
    <property type="entry name" value="TEICHOIC ACID RIBITOL-PHOSPHATE POLYMERASE TARK"/>
    <property type="match status" value="1"/>
</dbReference>
<evidence type="ECO:0000256" key="6">
    <source>
        <dbReference type="ARBA" id="ARBA00023136"/>
    </source>
</evidence>
<evidence type="ECO:0000256" key="4">
    <source>
        <dbReference type="ARBA" id="ARBA00022679"/>
    </source>
</evidence>